<gene>
    <name evidence="3" type="ORF">GGX14DRAFT_665445</name>
</gene>
<evidence type="ECO:0000313" key="4">
    <source>
        <dbReference type="Proteomes" id="UP001219525"/>
    </source>
</evidence>
<proteinExistence type="inferred from homology"/>
<dbReference type="Proteomes" id="UP001219525">
    <property type="component" value="Unassembled WGS sequence"/>
</dbReference>
<organism evidence="3 4">
    <name type="scientific">Mycena pura</name>
    <dbReference type="NCBI Taxonomy" id="153505"/>
    <lineage>
        <taxon>Eukaryota</taxon>
        <taxon>Fungi</taxon>
        <taxon>Dikarya</taxon>
        <taxon>Basidiomycota</taxon>
        <taxon>Agaricomycotina</taxon>
        <taxon>Agaricomycetes</taxon>
        <taxon>Agaricomycetidae</taxon>
        <taxon>Agaricales</taxon>
        <taxon>Marasmiineae</taxon>
        <taxon>Mycenaceae</taxon>
        <taxon>Mycena</taxon>
    </lineage>
</organism>
<dbReference type="PANTHER" id="PTHR24320:SF283">
    <property type="entry name" value="RETINOL DEHYDROGENASE 11"/>
    <property type="match status" value="1"/>
</dbReference>
<evidence type="ECO:0008006" key="5">
    <source>
        <dbReference type="Google" id="ProtNLM"/>
    </source>
</evidence>
<dbReference type="GO" id="GO:0016491">
    <property type="term" value="F:oxidoreductase activity"/>
    <property type="evidence" value="ECO:0007669"/>
    <property type="project" value="UniProtKB-KW"/>
</dbReference>
<dbReference type="InterPro" id="IPR002347">
    <property type="entry name" value="SDR_fam"/>
</dbReference>
<comment type="caution">
    <text evidence="3">The sequence shown here is derived from an EMBL/GenBank/DDBJ whole genome shotgun (WGS) entry which is preliminary data.</text>
</comment>
<dbReference type="PANTHER" id="PTHR24320">
    <property type="entry name" value="RETINOL DEHYDROGENASE"/>
    <property type="match status" value="1"/>
</dbReference>
<dbReference type="AlphaFoldDB" id="A0AAD6V034"/>
<comment type="similarity">
    <text evidence="1">Belongs to the short-chain dehydrogenases/reductases (SDR) family.</text>
</comment>
<reference evidence="3" key="1">
    <citation type="submission" date="2023-03" db="EMBL/GenBank/DDBJ databases">
        <title>Massive genome expansion in bonnet fungi (Mycena s.s.) driven by repeated elements and novel gene families across ecological guilds.</title>
        <authorList>
            <consortium name="Lawrence Berkeley National Laboratory"/>
            <person name="Harder C.B."/>
            <person name="Miyauchi S."/>
            <person name="Viragh M."/>
            <person name="Kuo A."/>
            <person name="Thoen E."/>
            <person name="Andreopoulos B."/>
            <person name="Lu D."/>
            <person name="Skrede I."/>
            <person name="Drula E."/>
            <person name="Henrissat B."/>
            <person name="Morin E."/>
            <person name="Kohler A."/>
            <person name="Barry K."/>
            <person name="LaButti K."/>
            <person name="Morin E."/>
            <person name="Salamov A."/>
            <person name="Lipzen A."/>
            <person name="Mereny Z."/>
            <person name="Hegedus B."/>
            <person name="Baldrian P."/>
            <person name="Stursova M."/>
            <person name="Weitz H."/>
            <person name="Taylor A."/>
            <person name="Grigoriev I.V."/>
            <person name="Nagy L.G."/>
            <person name="Martin F."/>
            <person name="Kauserud H."/>
        </authorList>
    </citation>
    <scope>NUCLEOTIDE SEQUENCE</scope>
    <source>
        <strain evidence="3">9144</strain>
    </source>
</reference>
<accession>A0AAD6V034</accession>
<name>A0AAD6V034_9AGAR</name>
<protein>
    <recommendedName>
        <fullName evidence="5">Short-chain dehydrogenase/reductase family protein</fullName>
    </recommendedName>
</protein>
<keyword evidence="2" id="KW-0560">Oxidoreductase</keyword>
<dbReference type="Gene3D" id="3.40.50.720">
    <property type="entry name" value="NAD(P)-binding Rossmann-like Domain"/>
    <property type="match status" value="1"/>
</dbReference>
<dbReference type="InterPro" id="IPR036291">
    <property type="entry name" value="NAD(P)-bd_dom_sf"/>
</dbReference>
<evidence type="ECO:0000256" key="1">
    <source>
        <dbReference type="ARBA" id="ARBA00006484"/>
    </source>
</evidence>
<dbReference type="Pfam" id="PF00106">
    <property type="entry name" value="adh_short"/>
    <property type="match status" value="1"/>
</dbReference>
<keyword evidence="4" id="KW-1185">Reference proteome</keyword>
<dbReference type="EMBL" id="JARJCW010000071">
    <property type="protein sequence ID" value="KAJ7198852.1"/>
    <property type="molecule type" value="Genomic_DNA"/>
</dbReference>
<sequence length="304" mass="32517">MPTFGPASTAEEVARAFADEIKGKNVLITGTSIDGLGFETARVLAKYANLVVITGYNVERLKLSEEALKQEVPSANIRPLVLNLASLAAVRTAAAEVNAYPEHIDVLINNAASSICPFKLTQDGFEHQIATGHLGPFLFTALVLPKLRAAPAPRVVFVASGAHAWCDGVDFSELERPDERTYKPMRAYAQTKSANILTASELAKRATGRIKAYSLTPGAIMTNFVTSPEAKPELLAHGIITEDGKPDLSGGLPWKTIPQGAATGVTAAFDPSLTHDSGCYLKDCVKNEEKKPHASDPVRLQVLD</sequence>
<evidence type="ECO:0000256" key="2">
    <source>
        <dbReference type="ARBA" id="ARBA00023002"/>
    </source>
</evidence>
<evidence type="ECO:0000313" key="3">
    <source>
        <dbReference type="EMBL" id="KAJ7198852.1"/>
    </source>
</evidence>
<dbReference type="SUPFAM" id="SSF51735">
    <property type="entry name" value="NAD(P)-binding Rossmann-fold domains"/>
    <property type="match status" value="1"/>
</dbReference>